<dbReference type="PANTHER" id="PTHR43547:SF2">
    <property type="entry name" value="HYBRID SIGNAL TRANSDUCTION HISTIDINE KINASE C"/>
    <property type="match status" value="1"/>
</dbReference>
<dbReference type="EMBL" id="JBHSSC010000043">
    <property type="protein sequence ID" value="MFC6182122.1"/>
    <property type="molecule type" value="Genomic_DNA"/>
</dbReference>
<dbReference type="Pfam" id="PF02518">
    <property type="entry name" value="HATPase_c"/>
    <property type="match status" value="1"/>
</dbReference>
<dbReference type="InterPro" id="IPR036890">
    <property type="entry name" value="HATPase_C_sf"/>
</dbReference>
<reference evidence="4" key="1">
    <citation type="journal article" date="2019" name="Int. J. Syst. Evol. Microbiol.">
        <title>The Global Catalogue of Microorganisms (GCM) 10K type strain sequencing project: providing services to taxonomists for standard genome sequencing and annotation.</title>
        <authorList>
            <consortium name="The Broad Institute Genomics Platform"/>
            <consortium name="The Broad Institute Genome Sequencing Center for Infectious Disease"/>
            <person name="Wu L."/>
            <person name="Ma J."/>
        </authorList>
    </citation>
    <scope>NUCLEOTIDE SEQUENCE [LARGE SCALE GENOMIC DNA]</scope>
    <source>
        <strain evidence="4">CCM 8933</strain>
    </source>
</reference>
<organism evidence="3 4">
    <name type="scientific">Lactiplantibacillus daowaiensis</name>
    <dbReference type="NCBI Taxonomy" id="2559918"/>
    <lineage>
        <taxon>Bacteria</taxon>
        <taxon>Bacillati</taxon>
        <taxon>Bacillota</taxon>
        <taxon>Bacilli</taxon>
        <taxon>Lactobacillales</taxon>
        <taxon>Lactobacillaceae</taxon>
        <taxon>Lactiplantibacillus</taxon>
    </lineage>
</organism>
<keyword evidence="3" id="KW-0418">Kinase</keyword>
<dbReference type="RefSeq" id="WP_379832537.1">
    <property type="nucleotide sequence ID" value="NZ_JBHSSC010000043.1"/>
</dbReference>
<feature type="domain" description="Histidine kinase/HSP90-like ATPase" evidence="2">
    <location>
        <begin position="75"/>
        <end position="179"/>
    </location>
</feature>
<dbReference type="Gene3D" id="3.30.565.10">
    <property type="entry name" value="Histidine kinase-like ATPase, C-terminal domain"/>
    <property type="match status" value="1"/>
</dbReference>
<dbReference type="InterPro" id="IPR003594">
    <property type="entry name" value="HATPase_dom"/>
</dbReference>
<evidence type="ECO:0000259" key="2">
    <source>
        <dbReference type="SMART" id="SM00387"/>
    </source>
</evidence>
<proteinExistence type="predicted"/>
<dbReference type="SMART" id="SM00387">
    <property type="entry name" value="HATPase_c"/>
    <property type="match status" value="1"/>
</dbReference>
<evidence type="ECO:0000313" key="4">
    <source>
        <dbReference type="Proteomes" id="UP001596282"/>
    </source>
</evidence>
<dbReference type="SUPFAM" id="SSF55874">
    <property type="entry name" value="ATPase domain of HSP90 chaperone/DNA topoisomerase II/histidine kinase"/>
    <property type="match status" value="1"/>
</dbReference>
<keyword evidence="1" id="KW-0597">Phosphoprotein</keyword>
<keyword evidence="3" id="KW-0808">Transferase</keyword>
<dbReference type="PANTHER" id="PTHR43547">
    <property type="entry name" value="TWO-COMPONENT HISTIDINE KINASE"/>
    <property type="match status" value="1"/>
</dbReference>
<protein>
    <submittedName>
        <fullName evidence="3">Sensor histidine kinase</fullName>
    </submittedName>
</protein>
<accession>A0ABW1S2Z6</accession>
<gene>
    <name evidence="3" type="ORF">ACFP5Y_12875</name>
</gene>
<name>A0ABW1S2Z6_9LACO</name>
<evidence type="ECO:0000313" key="3">
    <source>
        <dbReference type="EMBL" id="MFC6182122.1"/>
    </source>
</evidence>
<keyword evidence="4" id="KW-1185">Reference proteome</keyword>
<dbReference type="Proteomes" id="UP001596282">
    <property type="component" value="Unassembled WGS sequence"/>
</dbReference>
<sequence>MAITMGHNATKTAVNYYLRYLMDFNLVQTKATQLTFEPINVSQFLEQELFIFFDDLTAKKIVVTPKITPNLTLTTNKLLLQRIIQNIVGNWLKYADKTATVSLKQRDEQHLALVFSNQTTLTAVPNKPVTQQFFTTAAADTQSTGLGLTIVQSLITTLGGKMQVETTTNCFTISLVLRTQPPVD</sequence>
<dbReference type="GO" id="GO:0016301">
    <property type="term" value="F:kinase activity"/>
    <property type="evidence" value="ECO:0007669"/>
    <property type="project" value="UniProtKB-KW"/>
</dbReference>
<comment type="caution">
    <text evidence="3">The sequence shown here is derived from an EMBL/GenBank/DDBJ whole genome shotgun (WGS) entry which is preliminary data.</text>
</comment>
<evidence type="ECO:0000256" key="1">
    <source>
        <dbReference type="ARBA" id="ARBA00022553"/>
    </source>
</evidence>